<dbReference type="eggNOG" id="KOG1515">
    <property type="taxonomic scope" value="Eukaryota"/>
</dbReference>
<feature type="domain" description="Alpha/beta hydrolase fold-3" evidence="2">
    <location>
        <begin position="56"/>
        <end position="175"/>
    </location>
</feature>
<dbReference type="OrthoDB" id="19653at2759"/>
<dbReference type="InterPro" id="IPR013094">
    <property type="entry name" value="AB_hydrolase_3"/>
</dbReference>
<evidence type="ECO:0000259" key="2">
    <source>
        <dbReference type="Pfam" id="PF07859"/>
    </source>
</evidence>
<dbReference type="Pfam" id="PF07859">
    <property type="entry name" value="Abhydrolase_3"/>
    <property type="match status" value="1"/>
</dbReference>
<feature type="compositionally biased region" description="Polar residues" evidence="1">
    <location>
        <begin position="409"/>
        <end position="422"/>
    </location>
</feature>
<dbReference type="Proteomes" id="UP000001056">
    <property type="component" value="Unassembled WGS sequence"/>
</dbReference>
<dbReference type="OMA" id="WIREGCE"/>
<dbReference type="AlphaFoldDB" id="Q2H1I0"/>
<dbReference type="PANTHER" id="PTHR23024:SF339">
    <property type="entry name" value="ALPHA_BETA HYDROLASE FOLD-3 DOMAIN-CONTAINING PROTEIN"/>
    <property type="match status" value="1"/>
</dbReference>
<dbReference type="VEuPathDB" id="FungiDB:CHGG_04366"/>
<proteinExistence type="predicted"/>
<dbReference type="Gene3D" id="3.40.50.1820">
    <property type="entry name" value="alpha/beta hydrolase"/>
    <property type="match status" value="1"/>
</dbReference>
<sequence>MADYPEIRAKVAADLQTRFDRVDVTYKTVNNVSLQTAIFVPKTISSLTEATAAPVLVHFHGGGLITGAALDLLFLVDWVRDLAHSTRTIFLSPHYRLAPETPAVHILDDIADFWAWVHSAHLPATLITHWPHLTADLTRLAAVGESAGGYLALQSALQMNQAARLRAVIAQYPGIFPDLAAFNPRPAEPDAGLDKVVEGYVSGLEAGVVRVSTAWPGFAEVTMAAMRNGLMRRLFGEDGKGRLTLGYALGKAEQVPPAMWVIQGTEDGLVAKGAADELVERVRRERPGAVVKYTVREGDHGFDAGSSLGDEWVAEGVEFVKGYWLKLAHQAIRARELFLLGGNRRRLQFGPSSALRNVRTVAEWEPTKDNNKTQVLWAFLKPLAGYGCKLAPENDTGGGSGSGGRHQMDTWQHNGPLQDLQT</sequence>
<dbReference type="InterPro" id="IPR029058">
    <property type="entry name" value="AB_hydrolase_fold"/>
</dbReference>
<name>Q2H1I0_CHAGB</name>
<dbReference type="SUPFAM" id="SSF53474">
    <property type="entry name" value="alpha/beta-Hydrolases"/>
    <property type="match status" value="1"/>
</dbReference>
<dbReference type="RefSeq" id="XP_001223580.1">
    <property type="nucleotide sequence ID" value="XM_001223579.1"/>
</dbReference>
<evidence type="ECO:0000313" key="4">
    <source>
        <dbReference type="Proteomes" id="UP000001056"/>
    </source>
</evidence>
<organism evidence="3 4">
    <name type="scientific">Chaetomium globosum (strain ATCC 6205 / CBS 148.51 / DSM 1962 / NBRC 6347 / NRRL 1970)</name>
    <name type="common">Soil fungus</name>
    <dbReference type="NCBI Taxonomy" id="306901"/>
    <lineage>
        <taxon>Eukaryota</taxon>
        <taxon>Fungi</taxon>
        <taxon>Dikarya</taxon>
        <taxon>Ascomycota</taxon>
        <taxon>Pezizomycotina</taxon>
        <taxon>Sordariomycetes</taxon>
        <taxon>Sordariomycetidae</taxon>
        <taxon>Sordariales</taxon>
        <taxon>Chaetomiaceae</taxon>
        <taxon>Chaetomium</taxon>
    </lineage>
</organism>
<dbReference type="ESTHER" id="chagb-q2h1i0">
    <property type="family name" value="Hormone-sensitive_lipase_like"/>
</dbReference>
<keyword evidence="4" id="KW-1185">Reference proteome</keyword>
<dbReference type="PANTHER" id="PTHR23024">
    <property type="entry name" value="ARYLACETAMIDE DEACETYLASE"/>
    <property type="match status" value="1"/>
</dbReference>
<evidence type="ECO:0000256" key="1">
    <source>
        <dbReference type="SAM" id="MobiDB-lite"/>
    </source>
</evidence>
<accession>Q2H1I0</accession>
<gene>
    <name evidence="3" type="ORF">CHGG_04366</name>
</gene>
<dbReference type="GeneID" id="4392117"/>
<evidence type="ECO:0000313" key="3">
    <source>
        <dbReference type="EMBL" id="EAQ87747.1"/>
    </source>
</evidence>
<dbReference type="GO" id="GO:0016787">
    <property type="term" value="F:hydrolase activity"/>
    <property type="evidence" value="ECO:0007669"/>
    <property type="project" value="InterPro"/>
</dbReference>
<protein>
    <recommendedName>
        <fullName evidence="2">Alpha/beta hydrolase fold-3 domain-containing protein</fullName>
    </recommendedName>
</protein>
<dbReference type="InterPro" id="IPR050466">
    <property type="entry name" value="Carboxylest/Gibb_receptor"/>
</dbReference>
<dbReference type="InParanoid" id="Q2H1I0"/>
<reference evidence="4" key="1">
    <citation type="journal article" date="2015" name="Genome Announc.">
        <title>Draft genome sequence of the cellulolytic fungus Chaetomium globosum.</title>
        <authorList>
            <person name="Cuomo C.A."/>
            <person name="Untereiner W.A."/>
            <person name="Ma L.-J."/>
            <person name="Grabherr M."/>
            <person name="Birren B.W."/>
        </authorList>
    </citation>
    <scope>NUCLEOTIDE SEQUENCE [LARGE SCALE GENOMIC DNA]</scope>
    <source>
        <strain evidence="4">ATCC 6205 / CBS 148.51 / DSM 1962 / NBRC 6347 / NRRL 1970</strain>
    </source>
</reference>
<dbReference type="HOGENOM" id="CLU_012494_9_1_1"/>
<dbReference type="EMBL" id="CH408032">
    <property type="protein sequence ID" value="EAQ87747.1"/>
    <property type="molecule type" value="Genomic_DNA"/>
</dbReference>
<feature type="region of interest" description="Disordered" evidence="1">
    <location>
        <begin position="392"/>
        <end position="422"/>
    </location>
</feature>